<name>A0A1D2MIL7_ORCCI</name>
<dbReference type="Proteomes" id="UP000094527">
    <property type="component" value="Unassembled WGS sequence"/>
</dbReference>
<keyword evidence="3" id="KW-1185">Reference proteome</keyword>
<proteinExistence type="predicted"/>
<gene>
    <name evidence="2" type="ORF">Ocin01_13878</name>
</gene>
<dbReference type="AlphaFoldDB" id="A0A1D2MIL7"/>
<sequence>NLVLNKLPFHLFWGTSGQCDSVVVLSLLICAFTSRPRYKGLFVDDGKRERKCLVDWQVVCVKIGQIGIVKKVRIKRFSAPDKQLSQVPDWTSQTDHTDNRLKSRRQSRSQSRIQNNESPCVPCRSRILDWACLASSPKLSKIWQPRDEQRRDRFSDTGSHWDLRNGEWWFYAVVCHR</sequence>
<organism evidence="2 3">
    <name type="scientific">Orchesella cincta</name>
    <name type="common">Springtail</name>
    <name type="synonym">Podura cincta</name>
    <dbReference type="NCBI Taxonomy" id="48709"/>
    <lineage>
        <taxon>Eukaryota</taxon>
        <taxon>Metazoa</taxon>
        <taxon>Ecdysozoa</taxon>
        <taxon>Arthropoda</taxon>
        <taxon>Hexapoda</taxon>
        <taxon>Collembola</taxon>
        <taxon>Entomobryomorpha</taxon>
        <taxon>Entomobryoidea</taxon>
        <taxon>Orchesellidae</taxon>
        <taxon>Orchesellinae</taxon>
        <taxon>Orchesella</taxon>
    </lineage>
</organism>
<comment type="caution">
    <text evidence="2">The sequence shown here is derived from an EMBL/GenBank/DDBJ whole genome shotgun (WGS) entry which is preliminary data.</text>
</comment>
<dbReference type="EMBL" id="LJIJ01001144">
    <property type="protein sequence ID" value="ODM92805.1"/>
    <property type="molecule type" value="Genomic_DNA"/>
</dbReference>
<protein>
    <submittedName>
        <fullName evidence="2">Uncharacterized protein</fullName>
    </submittedName>
</protein>
<feature type="non-terminal residue" evidence="2">
    <location>
        <position position="1"/>
    </location>
</feature>
<reference evidence="2 3" key="1">
    <citation type="journal article" date="2016" name="Genome Biol. Evol.">
        <title>Gene Family Evolution Reflects Adaptation to Soil Environmental Stressors in the Genome of the Collembolan Orchesella cincta.</title>
        <authorList>
            <person name="Faddeeva-Vakhrusheva A."/>
            <person name="Derks M.F."/>
            <person name="Anvar S.Y."/>
            <person name="Agamennone V."/>
            <person name="Suring W."/>
            <person name="Smit S."/>
            <person name="van Straalen N.M."/>
            <person name="Roelofs D."/>
        </authorList>
    </citation>
    <scope>NUCLEOTIDE SEQUENCE [LARGE SCALE GENOMIC DNA]</scope>
    <source>
        <tissue evidence="2">Mixed pool</tissue>
    </source>
</reference>
<accession>A0A1D2MIL7</accession>
<evidence type="ECO:0000313" key="2">
    <source>
        <dbReference type="EMBL" id="ODM92805.1"/>
    </source>
</evidence>
<evidence type="ECO:0000313" key="3">
    <source>
        <dbReference type="Proteomes" id="UP000094527"/>
    </source>
</evidence>
<evidence type="ECO:0000256" key="1">
    <source>
        <dbReference type="SAM" id="MobiDB-lite"/>
    </source>
</evidence>
<feature type="region of interest" description="Disordered" evidence="1">
    <location>
        <begin position="86"/>
        <end position="120"/>
    </location>
</feature>